<dbReference type="SUPFAM" id="SSF52096">
    <property type="entry name" value="ClpP/crotonase"/>
    <property type="match status" value="1"/>
</dbReference>
<dbReference type="Proteomes" id="UP000541185">
    <property type="component" value="Unassembled WGS sequence"/>
</dbReference>
<dbReference type="InterPro" id="IPR014748">
    <property type="entry name" value="Enoyl-CoA_hydra_C"/>
</dbReference>
<protein>
    <submittedName>
        <fullName evidence="3">Enoyl-CoA hydratase</fullName>
    </submittedName>
</protein>
<dbReference type="EMBL" id="JABBFX010000003">
    <property type="protein sequence ID" value="NML47255.1"/>
    <property type="molecule type" value="Genomic_DNA"/>
</dbReference>
<proteinExistence type="inferred from homology"/>
<dbReference type="InterPro" id="IPR018376">
    <property type="entry name" value="Enoyl-CoA_hyd/isom_CS"/>
</dbReference>
<dbReference type="PANTHER" id="PTHR43459">
    <property type="entry name" value="ENOYL-COA HYDRATASE"/>
    <property type="match status" value="1"/>
</dbReference>
<dbReference type="GO" id="GO:0003824">
    <property type="term" value="F:catalytic activity"/>
    <property type="evidence" value="ECO:0007669"/>
    <property type="project" value="InterPro"/>
</dbReference>
<dbReference type="Pfam" id="PF00378">
    <property type="entry name" value="ECH_1"/>
    <property type="match status" value="1"/>
</dbReference>
<organism evidence="3 4">
    <name type="scientific">Ramlibacter agri</name>
    <dbReference type="NCBI Taxonomy" id="2728837"/>
    <lineage>
        <taxon>Bacteria</taxon>
        <taxon>Pseudomonadati</taxon>
        <taxon>Pseudomonadota</taxon>
        <taxon>Betaproteobacteria</taxon>
        <taxon>Burkholderiales</taxon>
        <taxon>Comamonadaceae</taxon>
        <taxon>Ramlibacter</taxon>
    </lineage>
</organism>
<dbReference type="PROSITE" id="PS00166">
    <property type="entry name" value="ENOYL_COA_HYDRATASE"/>
    <property type="match status" value="1"/>
</dbReference>
<name>A0A848H901_9BURK</name>
<dbReference type="RefSeq" id="WP_169421536.1">
    <property type="nucleotide sequence ID" value="NZ_JABBFX010000003.1"/>
</dbReference>
<dbReference type="PANTHER" id="PTHR43459:SF1">
    <property type="entry name" value="EG:BACN32G11.4 PROTEIN"/>
    <property type="match status" value="1"/>
</dbReference>
<evidence type="ECO:0000313" key="4">
    <source>
        <dbReference type="Proteomes" id="UP000541185"/>
    </source>
</evidence>
<dbReference type="Gene3D" id="1.10.12.10">
    <property type="entry name" value="Lyase 2-enoyl-coa Hydratase, Chain A, domain 2"/>
    <property type="match status" value="1"/>
</dbReference>
<accession>A0A848H901</accession>
<keyword evidence="4" id="KW-1185">Reference proteome</keyword>
<reference evidence="3 4" key="1">
    <citation type="submission" date="2020-04" db="EMBL/GenBank/DDBJ databases">
        <title>Ramlibacter sp. G-1-2-2 isolated from soil.</title>
        <authorList>
            <person name="Dahal R.H."/>
        </authorList>
    </citation>
    <scope>NUCLEOTIDE SEQUENCE [LARGE SCALE GENOMIC DNA]</scope>
    <source>
        <strain evidence="3 4">G-1-2-2</strain>
    </source>
</reference>
<evidence type="ECO:0000256" key="2">
    <source>
        <dbReference type="RuleBase" id="RU003707"/>
    </source>
</evidence>
<sequence length="264" mass="28296">MSVRLAQDESGIATLTLDLPAQLNPLSEPLQHAFRDALARLRDDPKLRVLMLTGAGRAFSAGADLSTVETDPASLRRAADLMEQVTNKLVLELASMPVPVIASVNGIVAGGAVGIALAADVVIAARSASFYLPFMPALGIVPDLGTSWFLPRAVGRARSMGLGLLGSKLPAERAAQWGLIWECVDDEQLAEETRKTAQRLAKLPAHAVRELRAAHAESARNDLAQQLAWEAARQRELIAGPAFAEGVRAFREKRAPDFHRSSQA</sequence>
<dbReference type="AlphaFoldDB" id="A0A848H901"/>
<dbReference type="InterPro" id="IPR001753">
    <property type="entry name" value="Enoyl-CoA_hydra/iso"/>
</dbReference>
<comment type="caution">
    <text evidence="3">The sequence shown here is derived from an EMBL/GenBank/DDBJ whole genome shotgun (WGS) entry which is preliminary data.</text>
</comment>
<evidence type="ECO:0000313" key="3">
    <source>
        <dbReference type="EMBL" id="NML47255.1"/>
    </source>
</evidence>
<evidence type="ECO:0000256" key="1">
    <source>
        <dbReference type="ARBA" id="ARBA00005254"/>
    </source>
</evidence>
<dbReference type="InterPro" id="IPR029045">
    <property type="entry name" value="ClpP/crotonase-like_dom_sf"/>
</dbReference>
<gene>
    <name evidence="3" type="ORF">HHL11_26140</name>
</gene>
<comment type="similarity">
    <text evidence="1 2">Belongs to the enoyl-CoA hydratase/isomerase family.</text>
</comment>
<dbReference type="CDD" id="cd06558">
    <property type="entry name" value="crotonase-like"/>
    <property type="match status" value="1"/>
</dbReference>
<dbReference type="Gene3D" id="3.90.226.10">
    <property type="entry name" value="2-enoyl-CoA Hydratase, Chain A, domain 1"/>
    <property type="match status" value="1"/>
</dbReference>